<dbReference type="AlphaFoldDB" id="A0AAE7BYT4"/>
<dbReference type="EMBL" id="CP044472">
    <property type="protein sequence ID" value="QIC68919.1"/>
    <property type="molecule type" value="Genomic_DNA"/>
</dbReference>
<evidence type="ECO:0000313" key="2">
    <source>
        <dbReference type="Proteomes" id="UP000503505"/>
    </source>
</evidence>
<protein>
    <submittedName>
        <fullName evidence="1">Uncharacterized protein</fullName>
    </submittedName>
</protein>
<organism evidence="1 2">
    <name type="scientific">Acinetobacter schindleri</name>
    <dbReference type="NCBI Taxonomy" id="108981"/>
    <lineage>
        <taxon>Bacteria</taxon>
        <taxon>Pseudomonadati</taxon>
        <taxon>Pseudomonadota</taxon>
        <taxon>Gammaproteobacteria</taxon>
        <taxon>Moraxellales</taxon>
        <taxon>Moraxellaceae</taxon>
        <taxon>Acinetobacter</taxon>
    </lineage>
</organism>
<reference evidence="1 2" key="1">
    <citation type="submission" date="2019-09" db="EMBL/GenBank/DDBJ databases">
        <title>Non-baumannii Acinetobacter spp. carrying blaNDM-1 isolated in China.</title>
        <authorList>
            <person name="Cui C."/>
            <person name="Chen C."/>
            <person name="Sun J."/>
            <person name="Liu Y."/>
        </authorList>
    </citation>
    <scope>NUCLEOTIDE SEQUENCE [LARGE SCALE GENOMIC DNA]</scope>
    <source>
        <strain evidence="1 2">HZE23-1</strain>
        <plasmid evidence="2">phze23-1-9</plasmid>
    </source>
</reference>
<dbReference type="RefSeq" id="WP_087696054.1">
    <property type="nucleotide sequence ID" value="NZ_CP044472.1"/>
</dbReference>
<accession>A0AAE7BYT4</accession>
<dbReference type="Proteomes" id="UP000503505">
    <property type="component" value="Plasmid pHZE23-1-9"/>
</dbReference>
<keyword evidence="1" id="KW-0614">Plasmid</keyword>
<name>A0AAE7BYT4_9GAMM</name>
<gene>
    <name evidence="1" type="ORF">FSC10_16420</name>
</gene>
<proteinExistence type="predicted"/>
<geneLocation type="plasmid" evidence="2">
    <name>phze23-1-9</name>
</geneLocation>
<sequence length="173" mass="20079">MNDEFRTVTDISSSLNEFKKLISSNIFNQPDNPFFKSALIHLLILSRDLTQKSYIKGKTIDFTDDMVVTDKIKNVTFLIKHARDAVCHIDSQNHVLCKENNIMFSFNVIFGKGTLAQIGDLTMTSDYDDDICIFFGDQKIYLVRHIIRAVKEAELYLKEYYKNTEYSFFLSNC</sequence>
<evidence type="ECO:0000313" key="1">
    <source>
        <dbReference type="EMBL" id="QIC68919.1"/>
    </source>
</evidence>